<dbReference type="PANTHER" id="PTHR22625:SF70">
    <property type="entry name" value="PLEXIN A, ISOFORM A"/>
    <property type="match status" value="1"/>
</dbReference>
<feature type="domain" description="IPT/TIG" evidence="1">
    <location>
        <begin position="93"/>
        <end position="175"/>
    </location>
</feature>
<dbReference type="Pfam" id="PF01833">
    <property type="entry name" value="TIG"/>
    <property type="match status" value="1"/>
</dbReference>
<dbReference type="GO" id="GO:0002116">
    <property type="term" value="C:semaphorin receptor complex"/>
    <property type="evidence" value="ECO:0007669"/>
    <property type="project" value="TreeGrafter"/>
</dbReference>
<dbReference type="SUPFAM" id="SSF81296">
    <property type="entry name" value="E set domains"/>
    <property type="match status" value="1"/>
</dbReference>
<reference evidence="2" key="1">
    <citation type="submission" date="2020-11" db="EMBL/GenBank/DDBJ databases">
        <authorList>
            <person name="Tran Van P."/>
        </authorList>
    </citation>
    <scope>NUCLEOTIDE SEQUENCE</scope>
</reference>
<name>A0A7R9MU32_9ACAR</name>
<gene>
    <name evidence="2" type="ORF">ONB1V03_LOCUS22620</name>
</gene>
<organism evidence="2">
    <name type="scientific">Oppiella nova</name>
    <dbReference type="NCBI Taxonomy" id="334625"/>
    <lineage>
        <taxon>Eukaryota</taxon>
        <taxon>Metazoa</taxon>
        <taxon>Ecdysozoa</taxon>
        <taxon>Arthropoda</taxon>
        <taxon>Chelicerata</taxon>
        <taxon>Arachnida</taxon>
        <taxon>Acari</taxon>
        <taxon>Acariformes</taxon>
        <taxon>Sarcoptiformes</taxon>
        <taxon>Oribatida</taxon>
        <taxon>Brachypylina</taxon>
        <taxon>Oppioidea</taxon>
        <taxon>Oppiidae</taxon>
        <taxon>Oppiella</taxon>
    </lineage>
</organism>
<dbReference type="InterPro" id="IPR013783">
    <property type="entry name" value="Ig-like_fold"/>
</dbReference>
<evidence type="ECO:0000259" key="1">
    <source>
        <dbReference type="Pfam" id="PF01833"/>
    </source>
</evidence>
<proteinExistence type="predicted"/>
<dbReference type="EMBL" id="OC966591">
    <property type="protein sequence ID" value="CAD7666072.1"/>
    <property type="molecule type" value="Genomic_DNA"/>
</dbReference>
<dbReference type="Gene3D" id="2.60.40.10">
    <property type="entry name" value="Immunoglobulins"/>
    <property type="match status" value="1"/>
</dbReference>
<evidence type="ECO:0000313" key="2">
    <source>
        <dbReference type="EMBL" id="CAD7666072.1"/>
    </source>
</evidence>
<dbReference type="InterPro" id="IPR031148">
    <property type="entry name" value="Plexin"/>
</dbReference>
<dbReference type="EMBL" id="CAJPVJ010051766">
    <property type="protein sequence ID" value="CAG2183199.1"/>
    <property type="molecule type" value="Genomic_DNA"/>
</dbReference>
<sequence>MAGIQCKEFESNSTFLKCTSGRRLSIKPEKAPQLSSDTTVRLFIDSESLVINQNKTIHKPFGSNQPALKSDKSGDSWMPAMDWSEYFEYRPDPVITAFGPNSTIKSGDTNITVTGVNLNSVANPRLRVVAYSGTSNQRRYQLDGQCWADPTGARMTCQTPDFNRTDPPLDVIVSKDTKLSFIMDGVVNS</sequence>
<dbReference type="GO" id="GO:0030334">
    <property type="term" value="P:regulation of cell migration"/>
    <property type="evidence" value="ECO:0007669"/>
    <property type="project" value="TreeGrafter"/>
</dbReference>
<dbReference type="Proteomes" id="UP000728032">
    <property type="component" value="Unassembled WGS sequence"/>
</dbReference>
<keyword evidence="3" id="KW-1185">Reference proteome</keyword>
<dbReference type="PANTHER" id="PTHR22625">
    <property type="entry name" value="PLEXIN"/>
    <property type="match status" value="1"/>
</dbReference>
<accession>A0A7R9MU32</accession>
<protein>
    <recommendedName>
        <fullName evidence="1">IPT/TIG domain-containing protein</fullName>
    </recommendedName>
</protein>
<feature type="non-terminal residue" evidence="2">
    <location>
        <position position="1"/>
    </location>
</feature>
<dbReference type="InterPro" id="IPR002909">
    <property type="entry name" value="IPT_dom"/>
</dbReference>
<dbReference type="AlphaFoldDB" id="A0A7R9MU32"/>
<dbReference type="InterPro" id="IPR014756">
    <property type="entry name" value="Ig_E-set"/>
</dbReference>
<dbReference type="OrthoDB" id="6417648at2759"/>
<evidence type="ECO:0000313" key="3">
    <source>
        <dbReference type="Proteomes" id="UP000728032"/>
    </source>
</evidence>
<dbReference type="GO" id="GO:0005886">
    <property type="term" value="C:plasma membrane"/>
    <property type="evidence" value="ECO:0007669"/>
    <property type="project" value="TreeGrafter"/>
</dbReference>
<dbReference type="GO" id="GO:0017154">
    <property type="term" value="F:semaphorin receptor activity"/>
    <property type="evidence" value="ECO:0007669"/>
    <property type="project" value="InterPro"/>
</dbReference>